<dbReference type="Gene3D" id="3.40.50.11700">
    <property type="match status" value="1"/>
</dbReference>
<proteinExistence type="predicted"/>
<dbReference type="InterPro" id="IPR036388">
    <property type="entry name" value="WH-like_DNA-bd_sf"/>
</dbReference>
<dbReference type="InterPro" id="IPR054588">
    <property type="entry name" value="Csa3_N"/>
</dbReference>
<dbReference type="Gene3D" id="1.10.10.10">
    <property type="entry name" value="Winged helix-like DNA-binding domain superfamily/Winged helix DNA-binding domain"/>
    <property type="match status" value="1"/>
</dbReference>
<dbReference type="SUPFAM" id="SSF46785">
    <property type="entry name" value="Winged helix' DNA-binding domain"/>
    <property type="match status" value="1"/>
</dbReference>
<evidence type="ECO:0000313" key="2">
    <source>
        <dbReference type="EMBL" id="HGI87429.1"/>
    </source>
</evidence>
<reference evidence="2" key="1">
    <citation type="journal article" date="2020" name="mSystems">
        <title>Genome- and Community-Level Interaction Insights into Carbon Utilization and Element Cycling Functions of Hydrothermarchaeota in Hydrothermal Sediment.</title>
        <authorList>
            <person name="Zhou Z."/>
            <person name="Liu Y."/>
            <person name="Xu W."/>
            <person name="Pan J."/>
            <person name="Luo Z.H."/>
            <person name="Li M."/>
        </authorList>
    </citation>
    <scope>NUCLEOTIDE SEQUENCE [LARGE SCALE GENOMIC DNA]</scope>
    <source>
        <strain evidence="2">SpSt-732</strain>
    </source>
</reference>
<name>A0A7C4FGV5_9CREN</name>
<protein>
    <recommendedName>
        <fullName evidence="1">Csa3 N-terminal domain-containing protein</fullName>
    </recommendedName>
</protein>
<sequence>MIAINHTNTALITLLGFDITHAVIAYSAFNPQEAVCVLASVNGAIDPRSEIAFSSFFNVVKLRNANVNVFKVVVEVTNIQRAVDELYEQIKSHVSKYRQVILDLGGGLRLLVIETLIALLRLKSSERRSIRAIVFIEGRNEYIELPDVSTLTLQVGELERVSEKGRALLKFMEPRREYTLSELHEILERALGQRLSKVTVYKIVKELENIGLITRVRRGIYVKVT</sequence>
<dbReference type="InterPro" id="IPR036390">
    <property type="entry name" value="WH_DNA-bd_sf"/>
</dbReference>
<dbReference type="Pfam" id="PF22662">
    <property type="entry name" value="Csa3_N"/>
    <property type="match status" value="1"/>
</dbReference>
<dbReference type="AlphaFoldDB" id="A0A7C4FGV5"/>
<dbReference type="EMBL" id="DTFF01000031">
    <property type="protein sequence ID" value="HGI87429.1"/>
    <property type="molecule type" value="Genomic_DNA"/>
</dbReference>
<accession>A0A7C4FGV5</accession>
<feature type="domain" description="Csa3 N-terminal" evidence="1">
    <location>
        <begin position="10"/>
        <end position="126"/>
    </location>
</feature>
<evidence type="ECO:0000259" key="1">
    <source>
        <dbReference type="Pfam" id="PF22662"/>
    </source>
</evidence>
<gene>
    <name evidence="2" type="ORF">ENV14_03440</name>
</gene>
<comment type="caution">
    <text evidence="2">The sequence shown here is derived from an EMBL/GenBank/DDBJ whole genome shotgun (WGS) entry which is preliminary data.</text>
</comment>
<organism evidence="2">
    <name type="scientific">Ignisphaera aggregans</name>
    <dbReference type="NCBI Taxonomy" id="334771"/>
    <lineage>
        <taxon>Archaea</taxon>
        <taxon>Thermoproteota</taxon>
        <taxon>Thermoprotei</taxon>
        <taxon>Desulfurococcales</taxon>
        <taxon>Desulfurococcaceae</taxon>
        <taxon>Ignisphaera</taxon>
    </lineage>
</organism>